<protein>
    <recommendedName>
        <fullName evidence="6">FAD-binding PCMH-type domain-containing protein</fullName>
    </recommendedName>
</protein>
<dbReference type="Gene3D" id="3.40.50.300">
    <property type="entry name" value="P-loop containing nucleotide triphosphate hydrolases"/>
    <property type="match status" value="1"/>
</dbReference>
<dbReference type="InterPro" id="IPR029063">
    <property type="entry name" value="SAM-dependent_MTases_sf"/>
</dbReference>
<keyword evidence="4" id="KW-0560">Oxidoreductase</keyword>
<feature type="domain" description="FAD-binding PCMH-type" evidence="6">
    <location>
        <begin position="305"/>
        <end position="490"/>
    </location>
</feature>
<sequence>MATLNTLKATLRQAAREPLSPSSTGQQPLSDNEYNAGFEVLWQGTWTSTYEEFIIPQLAMILEPLFTSRNEISILEIGPGPKSVLGFLPCRLRRKIRRYTAFEPNALFAARLRALVHTTGEEAPLPDMDCEPRIEQRPFVINNTTSGETPQSYDIILFCHSMYGLKPRDSYIKHALTLLAAKGMVVVFHREDSLRLDGLVCHQTASFPTGTVHVPETDGALDAFTPFIAGFVLSDIEADQALRAEWREICRALAHRNHAYPQHLLFSAPDVMVIFTQHATSLPGLAFQVPITERERVVVKNRHARVQNPAAIAKPRDIRHVQLCVEWALEHRGTLSILGGGHGDHCLQSNVVAVDMHAFKKIRVYGDNTNVAGVVVVGAGCTAGDIVEATLPAGLIVPMGSRPSVGAGLWLQGGIGHLSRLYGLTCDAIVGAVMVSVNSGQILCIGSVPDGDRPPGSVRPENEDDLLWAMRGAGTNFGIVVSVVFKVFRNIDFVTHSWTVPLKDTNKAQEKISAFNEVATQVPRTSSADAYLYWDSGSLRMGVMAFAKGMSLSGNHPGPWSFYEMLGKNPTIKTPDTMGLFEADMYMSTMHGGHGGGKTSSFKRCLFLKDIGAQSVTSTLTKAMSDRPTPLCYFHLLHGAGALRDTAPSGTAFGVRDWDFACVITGVWPREEDGTETARGVVRWVYNTANAFLKLPACCGVYNADLGPDPRDVPLASRAFGSNRPRLARLKRTMDPWNVLTHACPLPKEPMESKLIILVTGETGAGKDYCAELWVSTFAALESGGKAVSVRAVSISDATKQEYANATGADLELLLGDRAYKEQHRGELTAFYQVQVRRRPRLPEEHFPQVVYANIDVDVIFITGMRDHAPVATLGHLVPDSRLLEVRVTAREDVRRARGARGNSNPGEEAGDHRPCFIFENNLKGTEAATQFAHHFLFPLLHEDLDRLADMVRAVPDFPRPGIQFRHVLDIAQKPNGLTLCTTLLGAYFCELWSGASAIVSIETGGLILASALAAHVNIPLALIREGGKLPPPTVSVRKATSHISSPPSGTTDAPEKIIEMERGLIPSGGSVVIVDDVFASGQTLYAVITLLDKAGIAHENINVLVVAEFPAHRGRELLRKRGVGRIRIRSLLVFGGA</sequence>
<dbReference type="CDD" id="cd06223">
    <property type="entry name" value="PRTases_typeI"/>
    <property type="match status" value="1"/>
</dbReference>
<dbReference type="SUPFAM" id="SSF56176">
    <property type="entry name" value="FAD-binding/transporter-associated domain-like"/>
    <property type="match status" value="1"/>
</dbReference>
<dbReference type="InterPro" id="IPR027417">
    <property type="entry name" value="P-loop_NTPase"/>
</dbReference>
<comment type="similarity">
    <text evidence="1">Belongs to the oxygen-dependent FAD-linked oxidoreductase family.</text>
</comment>
<keyword evidence="2" id="KW-0285">Flavoprotein</keyword>
<dbReference type="Gene3D" id="3.40.462.20">
    <property type="match status" value="1"/>
</dbReference>
<dbReference type="InterPro" id="IPR000836">
    <property type="entry name" value="PRTase_dom"/>
</dbReference>
<dbReference type="Pfam" id="PF01565">
    <property type="entry name" value="FAD_binding_4"/>
    <property type="match status" value="1"/>
</dbReference>
<keyword evidence="3" id="KW-0274">FAD</keyword>
<dbReference type="SUPFAM" id="SSF53271">
    <property type="entry name" value="PRTase-like"/>
    <property type="match status" value="1"/>
</dbReference>
<dbReference type="InterPro" id="IPR036318">
    <property type="entry name" value="FAD-bd_PCMH-like_sf"/>
</dbReference>
<comment type="caution">
    <text evidence="7">The sequence shown here is derived from an EMBL/GenBank/DDBJ whole genome shotgun (WGS) entry which is preliminary data.</text>
</comment>
<organism evidence="7 8">
    <name type="scientific">Aspergillus pseudoustus</name>
    <dbReference type="NCBI Taxonomy" id="1810923"/>
    <lineage>
        <taxon>Eukaryota</taxon>
        <taxon>Fungi</taxon>
        <taxon>Dikarya</taxon>
        <taxon>Ascomycota</taxon>
        <taxon>Pezizomycotina</taxon>
        <taxon>Eurotiomycetes</taxon>
        <taxon>Eurotiomycetidae</taxon>
        <taxon>Eurotiales</taxon>
        <taxon>Aspergillaceae</taxon>
        <taxon>Aspergillus</taxon>
        <taxon>Aspergillus subgen. Nidulantes</taxon>
    </lineage>
</organism>
<dbReference type="PROSITE" id="PS51387">
    <property type="entry name" value="FAD_PCMH"/>
    <property type="match status" value="1"/>
</dbReference>
<evidence type="ECO:0000313" key="8">
    <source>
        <dbReference type="Proteomes" id="UP001610446"/>
    </source>
</evidence>
<dbReference type="InterPro" id="IPR005919">
    <property type="entry name" value="Pmev_kin_anim"/>
</dbReference>
<dbReference type="InterPro" id="IPR050416">
    <property type="entry name" value="FAD-linked_Oxidoreductase"/>
</dbReference>
<evidence type="ECO:0000256" key="4">
    <source>
        <dbReference type="ARBA" id="ARBA00023002"/>
    </source>
</evidence>
<evidence type="ECO:0000256" key="1">
    <source>
        <dbReference type="ARBA" id="ARBA00005466"/>
    </source>
</evidence>
<reference evidence="7 8" key="1">
    <citation type="submission" date="2024-07" db="EMBL/GenBank/DDBJ databases">
        <title>Section-level genome sequencing and comparative genomics of Aspergillus sections Usti and Cavernicolus.</title>
        <authorList>
            <consortium name="Lawrence Berkeley National Laboratory"/>
            <person name="Nybo J.L."/>
            <person name="Vesth T.C."/>
            <person name="Theobald S."/>
            <person name="Frisvad J.C."/>
            <person name="Larsen T.O."/>
            <person name="Kjaerboelling I."/>
            <person name="Rothschild-Mancinelli K."/>
            <person name="Lyhne E.K."/>
            <person name="Kogle M.E."/>
            <person name="Barry K."/>
            <person name="Clum A."/>
            <person name="Na H."/>
            <person name="Ledsgaard L."/>
            <person name="Lin J."/>
            <person name="Lipzen A."/>
            <person name="Kuo A."/>
            <person name="Riley R."/>
            <person name="Mondo S."/>
            <person name="Labutti K."/>
            <person name="Haridas S."/>
            <person name="Pangalinan J."/>
            <person name="Salamov A.A."/>
            <person name="Simmons B.A."/>
            <person name="Magnuson J.K."/>
            <person name="Chen J."/>
            <person name="Drula E."/>
            <person name="Henrissat B."/>
            <person name="Wiebenga A."/>
            <person name="Lubbers R.J."/>
            <person name="Gomes A.C."/>
            <person name="Makela M.R."/>
            <person name="Stajich J."/>
            <person name="Grigoriev I.V."/>
            <person name="Mortensen U.H."/>
            <person name="De Vries R.P."/>
            <person name="Baker S.E."/>
            <person name="Andersen M.R."/>
        </authorList>
    </citation>
    <scope>NUCLEOTIDE SEQUENCE [LARGE SCALE GENOMIC DNA]</scope>
    <source>
        <strain evidence="7 8">CBS 123904</strain>
    </source>
</reference>
<dbReference type="InterPro" id="IPR029057">
    <property type="entry name" value="PRTase-like"/>
</dbReference>
<evidence type="ECO:0000256" key="5">
    <source>
        <dbReference type="SAM" id="MobiDB-lite"/>
    </source>
</evidence>
<proteinExistence type="inferred from homology"/>
<evidence type="ECO:0000313" key="7">
    <source>
        <dbReference type="EMBL" id="KAL2834805.1"/>
    </source>
</evidence>
<feature type="region of interest" description="Disordered" evidence="5">
    <location>
        <begin position="1035"/>
        <end position="1054"/>
    </location>
</feature>
<name>A0ABR4J432_9EURO</name>
<dbReference type="Pfam" id="PF04275">
    <property type="entry name" value="P-mevalo_kinase"/>
    <property type="match status" value="1"/>
</dbReference>
<keyword evidence="8" id="KW-1185">Reference proteome</keyword>
<evidence type="ECO:0000259" key="6">
    <source>
        <dbReference type="PROSITE" id="PS51387"/>
    </source>
</evidence>
<gene>
    <name evidence="7" type="ORF">BJY01DRAFT_259391</name>
</gene>
<dbReference type="Pfam" id="PF00156">
    <property type="entry name" value="Pribosyltran"/>
    <property type="match status" value="1"/>
</dbReference>
<evidence type="ECO:0000256" key="3">
    <source>
        <dbReference type="ARBA" id="ARBA00022827"/>
    </source>
</evidence>
<dbReference type="InterPro" id="IPR016166">
    <property type="entry name" value="FAD-bd_PCMH"/>
</dbReference>
<dbReference type="InterPro" id="IPR016169">
    <property type="entry name" value="FAD-bd_PCMH_sub2"/>
</dbReference>
<dbReference type="SUPFAM" id="SSF53335">
    <property type="entry name" value="S-adenosyl-L-methionine-dependent methyltransferases"/>
    <property type="match status" value="1"/>
</dbReference>
<accession>A0ABR4J432</accession>
<feature type="compositionally biased region" description="Polar residues" evidence="5">
    <location>
        <begin position="1042"/>
        <end position="1052"/>
    </location>
</feature>
<dbReference type="Proteomes" id="UP001610446">
    <property type="component" value="Unassembled WGS sequence"/>
</dbReference>
<dbReference type="PANTHER" id="PTHR42973:SF25">
    <property type="entry name" value="PHOSPHOMEVALONATE KINASE"/>
    <property type="match status" value="1"/>
</dbReference>
<dbReference type="InterPro" id="IPR006094">
    <property type="entry name" value="Oxid_FAD_bind_N"/>
</dbReference>
<dbReference type="Gene3D" id="3.40.50.150">
    <property type="entry name" value="Vaccinia Virus protein VP39"/>
    <property type="match status" value="1"/>
</dbReference>
<dbReference type="Gene3D" id="3.40.50.2020">
    <property type="match status" value="1"/>
</dbReference>
<dbReference type="Gene3D" id="3.30.465.10">
    <property type="match status" value="1"/>
</dbReference>
<evidence type="ECO:0000256" key="2">
    <source>
        <dbReference type="ARBA" id="ARBA00022630"/>
    </source>
</evidence>
<dbReference type="EMBL" id="JBFXLU010000212">
    <property type="protein sequence ID" value="KAL2834805.1"/>
    <property type="molecule type" value="Genomic_DNA"/>
</dbReference>
<dbReference type="PANTHER" id="PTHR42973">
    <property type="entry name" value="BINDING OXIDOREDUCTASE, PUTATIVE (AFU_ORTHOLOGUE AFUA_1G17690)-RELATED"/>
    <property type="match status" value="1"/>
</dbReference>